<evidence type="ECO:0000313" key="2">
    <source>
        <dbReference type="Proteomes" id="UP001642483"/>
    </source>
</evidence>
<sequence>MHFVTSQNKLPRVKATSTTTEAYAGEKVVKIAIFASRFQHRVIIVTWLDSCSVQICGRTELIYLTSVTSLVVALYACYGPLTRRGRISSKNPNQCWRDQNEPTLFTRCRSRLRKMHSRFGGFLHKRPNSKPREESGR</sequence>
<accession>A0ABP0G0E5</accession>
<comment type="caution">
    <text evidence="1">The sequence shown here is derived from an EMBL/GenBank/DDBJ whole genome shotgun (WGS) entry which is preliminary data.</text>
</comment>
<dbReference type="Proteomes" id="UP001642483">
    <property type="component" value="Unassembled WGS sequence"/>
</dbReference>
<name>A0ABP0G0E5_CLALP</name>
<reference evidence="1 2" key="1">
    <citation type="submission" date="2024-02" db="EMBL/GenBank/DDBJ databases">
        <authorList>
            <person name="Daric V."/>
            <person name="Darras S."/>
        </authorList>
    </citation>
    <scope>NUCLEOTIDE SEQUENCE [LARGE SCALE GENOMIC DNA]</scope>
</reference>
<evidence type="ECO:0000313" key="1">
    <source>
        <dbReference type="EMBL" id="CAK8684522.1"/>
    </source>
</evidence>
<dbReference type="EMBL" id="CAWYQH010000097">
    <property type="protein sequence ID" value="CAK8684522.1"/>
    <property type="molecule type" value="Genomic_DNA"/>
</dbReference>
<organism evidence="1 2">
    <name type="scientific">Clavelina lepadiformis</name>
    <name type="common">Light-bulb sea squirt</name>
    <name type="synonym">Ascidia lepadiformis</name>
    <dbReference type="NCBI Taxonomy" id="159417"/>
    <lineage>
        <taxon>Eukaryota</taxon>
        <taxon>Metazoa</taxon>
        <taxon>Chordata</taxon>
        <taxon>Tunicata</taxon>
        <taxon>Ascidiacea</taxon>
        <taxon>Aplousobranchia</taxon>
        <taxon>Clavelinidae</taxon>
        <taxon>Clavelina</taxon>
    </lineage>
</organism>
<gene>
    <name evidence="1" type="ORF">CVLEPA_LOCUS15498</name>
</gene>
<proteinExistence type="predicted"/>
<protein>
    <submittedName>
        <fullName evidence="1">Uncharacterized protein</fullName>
    </submittedName>
</protein>
<keyword evidence="2" id="KW-1185">Reference proteome</keyword>